<reference evidence="2 3" key="1">
    <citation type="submission" date="2018-08" db="EMBL/GenBank/DDBJ databases">
        <title>Meiothermus granaticius genome AF-68 sequencing project.</title>
        <authorList>
            <person name="Da Costa M.S."/>
            <person name="Albuquerque L."/>
            <person name="Raposo P."/>
            <person name="Froufe H.J.C."/>
            <person name="Barroso C.S."/>
            <person name="Egas C."/>
        </authorList>
    </citation>
    <scope>NUCLEOTIDE SEQUENCE [LARGE SCALE GENOMIC DNA]</scope>
    <source>
        <strain evidence="2 3">AF-68</strain>
    </source>
</reference>
<comment type="caution">
    <text evidence="2">The sequence shown here is derived from an EMBL/GenBank/DDBJ whole genome shotgun (WGS) entry which is preliminary data.</text>
</comment>
<dbReference type="Proteomes" id="UP000266178">
    <property type="component" value="Unassembled WGS sequence"/>
</dbReference>
<feature type="signal peptide" evidence="1">
    <location>
        <begin position="1"/>
        <end position="21"/>
    </location>
</feature>
<dbReference type="RefSeq" id="WP_119355770.1">
    <property type="nucleotide sequence ID" value="NZ_BJXM01000004.1"/>
</dbReference>
<gene>
    <name evidence="2" type="ORF">Mgrana_00240</name>
</gene>
<evidence type="ECO:0000313" key="2">
    <source>
        <dbReference type="EMBL" id="RIH93891.1"/>
    </source>
</evidence>
<proteinExistence type="predicted"/>
<feature type="chain" id="PRO_5030071970" evidence="1">
    <location>
        <begin position="22"/>
        <end position="369"/>
    </location>
</feature>
<dbReference type="PROSITE" id="PS51257">
    <property type="entry name" value="PROKAR_LIPOPROTEIN"/>
    <property type="match status" value="1"/>
</dbReference>
<evidence type="ECO:0000313" key="3">
    <source>
        <dbReference type="Proteomes" id="UP000266178"/>
    </source>
</evidence>
<organism evidence="2 3">
    <name type="scientific">Meiothermus granaticius NBRC 107808</name>
    <dbReference type="NCBI Taxonomy" id="1227551"/>
    <lineage>
        <taxon>Bacteria</taxon>
        <taxon>Thermotogati</taxon>
        <taxon>Deinococcota</taxon>
        <taxon>Deinococci</taxon>
        <taxon>Thermales</taxon>
        <taxon>Thermaceae</taxon>
        <taxon>Meiothermus</taxon>
    </lineage>
</organism>
<dbReference type="EMBL" id="QWLB01000002">
    <property type="protein sequence ID" value="RIH93891.1"/>
    <property type="molecule type" value="Genomic_DNA"/>
</dbReference>
<accession>A0A399FFG0</accession>
<keyword evidence="3" id="KW-1185">Reference proteome</keyword>
<protein>
    <submittedName>
        <fullName evidence="2">Uncharacterized protein</fullName>
    </submittedName>
</protein>
<sequence>MQRTVAFLVGIALLTACSSGGAPPASQPPAVSGIWGVQLGSGEILGGLGLSNLKYLQFNANGTGEVFAVEPSTNVLTCVPLLYAALNPNMLSISSDAVGVTLSSTELFKLEKLSDTSIRLTNTKGTSQTFSKVDAVPAGNLCDTANVTAKLENLAVSPSSFSNLVNDGTNLRVADQNRKVQIIQPSTGAILGAEDINTSGYDEVITMQGPTDYWAHCGCGGSEDVARFKAGVAPSDTINTQTDLSNSISVRAGAFDGTNLWLGGYSYTDRVFRMLKINSAAEPDVLLSSFDFKIDLQAITFNGTELWGLVGYQSAALVLIDPATAKATRTLKLPEASDGYYRGLTALAGKLYVMLVLNSGKITILAIQP</sequence>
<evidence type="ECO:0000256" key="1">
    <source>
        <dbReference type="SAM" id="SignalP"/>
    </source>
</evidence>
<dbReference type="AlphaFoldDB" id="A0A399FFG0"/>
<name>A0A399FFG0_9DEIN</name>
<keyword evidence="1" id="KW-0732">Signal</keyword>